<dbReference type="PROSITE" id="PS50041">
    <property type="entry name" value="C_TYPE_LECTIN_2"/>
    <property type="match status" value="1"/>
</dbReference>
<dbReference type="GO" id="GO:0005576">
    <property type="term" value="C:extracellular region"/>
    <property type="evidence" value="ECO:0007669"/>
    <property type="project" value="UniProtKB-SubCell"/>
</dbReference>
<evidence type="ECO:0000313" key="8">
    <source>
        <dbReference type="RefSeq" id="XP_020671471.2"/>
    </source>
</evidence>
<dbReference type="OrthoDB" id="9906043at2759"/>
<sequence>MTEDSAAFIPKCITDKKYTLAAALLITVLTIALIAVAVKKPAPCPHCPPPIDASCPDGWVGYQGKCYYISADERNWTASEKYCSSSGASLAVIDTKQELDFWVNFTGPFHYWIGLSRETAQAWKWPNGTVFENQFEVRGEGNCAYINNKGLSSSRCTAPNNFLCSQEDACTRRKKHTIARRSTL</sequence>
<organism evidence="7 8">
    <name type="scientific">Pogona vitticeps</name>
    <name type="common">central bearded dragon</name>
    <dbReference type="NCBI Taxonomy" id="103695"/>
    <lineage>
        <taxon>Eukaryota</taxon>
        <taxon>Metazoa</taxon>
        <taxon>Chordata</taxon>
        <taxon>Craniata</taxon>
        <taxon>Vertebrata</taxon>
        <taxon>Euteleostomi</taxon>
        <taxon>Lepidosauria</taxon>
        <taxon>Squamata</taxon>
        <taxon>Bifurcata</taxon>
        <taxon>Unidentata</taxon>
        <taxon>Episquamata</taxon>
        <taxon>Toxicofera</taxon>
        <taxon>Iguania</taxon>
        <taxon>Acrodonta</taxon>
        <taxon>Agamidae</taxon>
        <taxon>Amphibolurinae</taxon>
        <taxon>Pogona</taxon>
    </lineage>
</organism>
<dbReference type="Pfam" id="PF00059">
    <property type="entry name" value="Lectin_C"/>
    <property type="match status" value="1"/>
</dbReference>
<dbReference type="AlphaFoldDB" id="A0A6J0VF53"/>
<comment type="subcellular location">
    <subcellularLocation>
        <location evidence="1">Cell membrane</location>
        <topology evidence="1">Single-pass type II membrane protein</topology>
    </subcellularLocation>
    <subcellularLocation>
        <location evidence="2">Secreted</location>
    </subcellularLocation>
</comment>
<dbReference type="CDD" id="cd03593">
    <property type="entry name" value="CLECT_NK_receptors_like"/>
    <property type="match status" value="1"/>
</dbReference>
<protein>
    <submittedName>
        <fullName evidence="8">C-type lectin domain family 2 member D-like</fullName>
    </submittedName>
</protein>
<evidence type="ECO:0000256" key="1">
    <source>
        <dbReference type="ARBA" id="ARBA00004401"/>
    </source>
</evidence>
<accession>A0A6J0VF53</accession>
<dbReference type="PANTHER" id="PTHR45710">
    <property type="entry name" value="C-TYPE LECTIN DOMAIN-CONTAINING PROTEIN 180"/>
    <property type="match status" value="1"/>
</dbReference>
<evidence type="ECO:0000256" key="2">
    <source>
        <dbReference type="ARBA" id="ARBA00004613"/>
    </source>
</evidence>
<evidence type="ECO:0000259" key="6">
    <source>
        <dbReference type="PROSITE" id="PS50041"/>
    </source>
</evidence>
<dbReference type="InterPro" id="IPR016187">
    <property type="entry name" value="CTDL_fold"/>
</dbReference>
<evidence type="ECO:0000256" key="3">
    <source>
        <dbReference type="ARBA" id="ARBA00022525"/>
    </source>
</evidence>
<evidence type="ECO:0000256" key="5">
    <source>
        <dbReference type="SAM" id="Phobius"/>
    </source>
</evidence>
<keyword evidence="3" id="KW-0964">Secreted</keyword>
<dbReference type="RefSeq" id="XP_020671471.2">
    <property type="nucleotide sequence ID" value="XM_020815812.2"/>
</dbReference>
<dbReference type="KEGG" id="pvt:110091635"/>
<dbReference type="PANTHER" id="PTHR45710:SF35">
    <property type="entry name" value="C-TYPE LECTIN DOMAIN FAMILY 2 MEMBER D"/>
    <property type="match status" value="1"/>
</dbReference>
<dbReference type="InterPro" id="IPR016186">
    <property type="entry name" value="C-type_lectin-like/link_sf"/>
</dbReference>
<dbReference type="InParanoid" id="A0A6J0VF53"/>
<dbReference type="InterPro" id="IPR050828">
    <property type="entry name" value="C-type_lectin/matrix_domain"/>
</dbReference>
<gene>
    <name evidence="8" type="primary">LOC110091635</name>
</gene>
<dbReference type="SMART" id="SM00034">
    <property type="entry name" value="CLECT"/>
    <property type="match status" value="1"/>
</dbReference>
<dbReference type="Gene3D" id="3.10.100.10">
    <property type="entry name" value="Mannose-Binding Protein A, subunit A"/>
    <property type="match status" value="1"/>
</dbReference>
<dbReference type="GO" id="GO:0005886">
    <property type="term" value="C:plasma membrane"/>
    <property type="evidence" value="ECO:0007669"/>
    <property type="project" value="UniProtKB-SubCell"/>
</dbReference>
<keyword evidence="5" id="KW-1133">Transmembrane helix</keyword>
<dbReference type="SUPFAM" id="SSF56436">
    <property type="entry name" value="C-type lectin-like"/>
    <property type="match status" value="1"/>
</dbReference>
<dbReference type="GeneID" id="110091635"/>
<name>A0A6J0VF53_9SAUR</name>
<feature type="domain" description="C-type lectin" evidence="6">
    <location>
        <begin position="62"/>
        <end position="165"/>
    </location>
</feature>
<dbReference type="GO" id="GO:0030246">
    <property type="term" value="F:carbohydrate binding"/>
    <property type="evidence" value="ECO:0007669"/>
    <property type="project" value="UniProtKB-KW"/>
</dbReference>
<reference evidence="8" key="2">
    <citation type="submission" date="2025-08" db="UniProtKB">
        <authorList>
            <consortium name="RefSeq"/>
        </authorList>
    </citation>
    <scope>IDENTIFICATION</scope>
</reference>
<evidence type="ECO:0000313" key="7">
    <source>
        <dbReference type="Proteomes" id="UP001652642"/>
    </source>
</evidence>
<dbReference type="InterPro" id="IPR001304">
    <property type="entry name" value="C-type_lectin-like"/>
</dbReference>
<keyword evidence="4" id="KW-0430">Lectin</keyword>
<feature type="transmembrane region" description="Helical" evidence="5">
    <location>
        <begin position="18"/>
        <end position="38"/>
    </location>
</feature>
<keyword evidence="5" id="KW-0812">Transmembrane</keyword>
<dbReference type="InterPro" id="IPR033992">
    <property type="entry name" value="NKR-like_CTLD"/>
</dbReference>
<evidence type="ECO:0000256" key="4">
    <source>
        <dbReference type="ARBA" id="ARBA00022734"/>
    </source>
</evidence>
<proteinExistence type="predicted"/>
<reference evidence="7" key="1">
    <citation type="submission" date="2025-05" db="UniProtKB">
        <authorList>
            <consortium name="RefSeq"/>
        </authorList>
    </citation>
    <scope>NUCLEOTIDE SEQUENCE [LARGE SCALE GENOMIC DNA]</scope>
</reference>
<keyword evidence="5" id="KW-0472">Membrane</keyword>
<keyword evidence="7" id="KW-1185">Reference proteome</keyword>
<dbReference type="Proteomes" id="UP001652642">
    <property type="component" value="Chromosome 2"/>
</dbReference>